<comment type="subcellular location">
    <subcellularLocation>
        <location evidence="11">Cell membrane</location>
        <topology evidence="11">Single-pass membrane protein</topology>
    </subcellularLocation>
</comment>
<evidence type="ECO:0000256" key="5">
    <source>
        <dbReference type="ARBA" id="ARBA00022741"/>
    </source>
</evidence>
<keyword evidence="14" id="KW-1185">Reference proteome</keyword>
<evidence type="ECO:0000256" key="2">
    <source>
        <dbReference type="ARBA" id="ARBA00022475"/>
    </source>
</evidence>
<comment type="caution">
    <text evidence="13">The sequence shown here is derived from an EMBL/GenBank/DDBJ whole genome shotgun (WGS) entry which is preliminary data.</text>
</comment>
<reference evidence="13" key="1">
    <citation type="submission" date="2021-01" db="EMBL/GenBank/DDBJ databases">
        <title>Whole genome shotgun sequence of Dactylosporangium siamense NBRC 106093.</title>
        <authorList>
            <person name="Komaki H."/>
            <person name="Tamura T."/>
        </authorList>
    </citation>
    <scope>NUCLEOTIDE SEQUENCE</scope>
    <source>
        <strain evidence="13">NBRC 106093</strain>
    </source>
</reference>
<keyword evidence="7 11" id="KW-0630">Potassium</keyword>
<dbReference type="PANTHER" id="PTHR30042">
    <property type="entry name" value="POTASSIUM-TRANSPORTING ATPASE C CHAIN"/>
    <property type="match status" value="1"/>
</dbReference>
<accession>A0A919UIH0</accession>
<keyword evidence="4 11" id="KW-0812">Transmembrane</keyword>
<evidence type="ECO:0000256" key="10">
    <source>
        <dbReference type="ARBA" id="ARBA00023136"/>
    </source>
</evidence>
<evidence type="ECO:0000256" key="11">
    <source>
        <dbReference type="HAMAP-Rule" id="MF_00276"/>
    </source>
</evidence>
<keyword evidence="9 11" id="KW-0406">Ion transport</keyword>
<dbReference type="Pfam" id="PF02669">
    <property type="entry name" value="KdpC"/>
    <property type="match status" value="2"/>
</dbReference>
<evidence type="ECO:0000256" key="12">
    <source>
        <dbReference type="SAM" id="MobiDB-lite"/>
    </source>
</evidence>
<keyword evidence="8 11" id="KW-1133">Transmembrane helix</keyword>
<comment type="subunit">
    <text evidence="11">The system is composed of three essential subunits: KdpA, KdpB and KdpC.</text>
</comment>
<keyword evidence="5 11" id="KW-0547">Nucleotide-binding</keyword>
<evidence type="ECO:0000313" key="13">
    <source>
        <dbReference type="EMBL" id="GIG52630.1"/>
    </source>
</evidence>
<comment type="similarity">
    <text evidence="11">Belongs to the KdpC family.</text>
</comment>
<organism evidence="13 14">
    <name type="scientific">Dactylosporangium siamense</name>
    <dbReference type="NCBI Taxonomy" id="685454"/>
    <lineage>
        <taxon>Bacteria</taxon>
        <taxon>Bacillati</taxon>
        <taxon>Actinomycetota</taxon>
        <taxon>Actinomycetes</taxon>
        <taxon>Micromonosporales</taxon>
        <taxon>Micromonosporaceae</taxon>
        <taxon>Dactylosporangium</taxon>
    </lineage>
</organism>
<evidence type="ECO:0000256" key="4">
    <source>
        <dbReference type="ARBA" id="ARBA00022692"/>
    </source>
</evidence>
<keyword evidence="2 11" id="KW-1003">Cell membrane</keyword>
<gene>
    <name evidence="11 13" type="primary">kdpC</name>
    <name evidence="13" type="ORF">Dsi01nite_106710</name>
</gene>
<dbReference type="EMBL" id="BONQ01000184">
    <property type="protein sequence ID" value="GIG52630.1"/>
    <property type="molecule type" value="Genomic_DNA"/>
</dbReference>
<name>A0A919UIH0_9ACTN</name>
<dbReference type="Proteomes" id="UP000660611">
    <property type="component" value="Unassembled WGS sequence"/>
</dbReference>
<keyword evidence="1 11" id="KW-0813">Transport</keyword>
<evidence type="ECO:0000313" key="14">
    <source>
        <dbReference type="Proteomes" id="UP000660611"/>
    </source>
</evidence>
<evidence type="ECO:0000256" key="8">
    <source>
        <dbReference type="ARBA" id="ARBA00022989"/>
    </source>
</evidence>
<dbReference type="HAMAP" id="MF_00276">
    <property type="entry name" value="KdpC"/>
    <property type="match status" value="1"/>
</dbReference>
<evidence type="ECO:0000256" key="1">
    <source>
        <dbReference type="ARBA" id="ARBA00022448"/>
    </source>
</evidence>
<evidence type="ECO:0000256" key="6">
    <source>
        <dbReference type="ARBA" id="ARBA00022840"/>
    </source>
</evidence>
<feature type="compositionally biased region" description="Polar residues" evidence="12">
    <location>
        <begin position="91"/>
        <end position="100"/>
    </location>
</feature>
<comment type="function">
    <text evidence="11">Part of the high-affinity ATP-driven potassium transport (or Kdp) system, which catalyzes the hydrolysis of ATP coupled with the electrogenic transport of potassium into the cytoplasm. This subunit acts as a catalytic chaperone that increases the ATP-binding affinity of the ATP-hydrolyzing subunit KdpB by the formation of a transient KdpB/KdpC/ATP ternary complex.</text>
</comment>
<dbReference type="PANTHER" id="PTHR30042:SF2">
    <property type="entry name" value="POTASSIUM-TRANSPORTING ATPASE KDPC SUBUNIT"/>
    <property type="match status" value="1"/>
</dbReference>
<protein>
    <recommendedName>
        <fullName evidence="11">Potassium-transporting ATPase KdpC subunit</fullName>
    </recommendedName>
    <alternativeName>
        <fullName evidence="11">ATP phosphohydrolase [potassium-transporting] C chain</fullName>
    </alternativeName>
    <alternativeName>
        <fullName evidence="11">Potassium-binding and translocating subunit C</fullName>
    </alternativeName>
    <alternativeName>
        <fullName evidence="11">Potassium-translocating ATPase C chain</fullName>
    </alternativeName>
</protein>
<evidence type="ECO:0000256" key="3">
    <source>
        <dbReference type="ARBA" id="ARBA00022538"/>
    </source>
</evidence>
<dbReference type="InterPro" id="IPR003820">
    <property type="entry name" value="KdpC"/>
</dbReference>
<evidence type="ECO:0000256" key="7">
    <source>
        <dbReference type="ARBA" id="ARBA00022958"/>
    </source>
</evidence>
<dbReference type="AlphaFoldDB" id="A0A919UIH0"/>
<dbReference type="GO" id="GO:0005886">
    <property type="term" value="C:plasma membrane"/>
    <property type="evidence" value="ECO:0007669"/>
    <property type="project" value="UniProtKB-SubCell"/>
</dbReference>
<dbReference type="RefSeq" id="WP_203854223.1">
    <property type="nucleotide sequence ID" value="NZ_BAAAVW010000042.1"/>
</dbReference>
<dbReference type="GO" id="GO:0008556">
    <property type="term" value="F:P-type potassium transmembrane transporter activity"/>
    <property type="evidence" value="ECO:0007669"/>
    <property type="project" value="InterPro"/>
</dbReference>
<keyword evidence="6 11" id="KW-0067">ATP-binding</keyword>
<evidence type="ECO:0000256" key="9">
    <source>
        <dbReference type="ARBA" id="ARBA00023065"/>
    </source>
</evidence>
<proteinExistence type="inferred from homology"/>
<feature type="region of interest" description="Disordered" evidence="12">
    <location>
        <begin position="80"/>
        <end position="105"/>
    </location>
</feature>
<feature type="transmembrane region" description="Helical" evidence="11">
    <location>
        <begin position="12"/>
        <end position="31"/>
    </location>
</feature>
<sequence>MRLPAWLSQHLAAFRALIVLTVLLGIVYPLLMVGIGQLPGLSGRADGSFIDRDGRTVGSRLIGQSFTDADGKPLKQYFQSRPSAAGDGYDPTSTSASNLGPENVVDTADKPSLLTQVCARSRAIGEVEGVDGGRPYCTPGGVGAVLAVFHRDGATGPVTRVVSLNETAPAEPFVATYDGVKVELATPDGDYSKGVVTPIRGDAPAHPVVPADAVTASGSGLDPHISVAYARLQVNRVAGARGMSPADAQKLVDKYTTGRVLGFVGEPGVNVLQLNLALDAAHPVRG</sequence>
<dbReference type="GO" id="GO:0005524">
    <property type="term" value="F:ATP binding"/>
    <property type="evidence" value="ECO:0007669"/>
    <property type="project" value="UniProtKB-UniRule"/>
</dbReference>
<keyword evidence="3 11" id="KW-0633">Potassium transport</keyword>
<keyword evidence="10 11" id="KW-0472">Membrane</keyword>